<name>A0ACB9RGU1_9MYRT</name>
<accession>A0ACB9RGU1</accession>
<dbReference type="EMBL" id="CM042883">
    <property type="protein sequence ID" value="KAI4378069.1"/>
    <property type="molecule type" value="Genomic_DNA"/>
</dbReference>
<gene>
    <name evidence="1" type="ORF">MLD38_015606</name>
</gene>
<proteinExistence type="predicted"/>
<evidence type="ECO:0000313" key="1">
    <source>
        <dbReference type="EMBL" id="KAI4378069.1"/>
    </source>
</evidence>
<dbReference type="Proteomes" id="UP001057402">
    <property type="component" value="Chromosome 4"/>
</dbReference>
<reference evidence="2" key="1">
    <citation type="journal article" date="2023" name="Front. Plant Sci.">
        <title>Chromosomal-level genome assembly of Melastoma candidum provides insights into trichome evolution.</title>
        <authorList>
            <person name="Zhong Y."/>
            <person name="Wu W."/>
            <person name="Sun C."/>
            <person name="Zou P."/>
            <person name="Liu Y."/>
            <person name="Dai S."/>
            <person name="Zhou R."/>
        </authorList>
    </citation>
    <scope>NUCLEOTIDE SEQUENCE [LARGE SCALE GENOMIC DNA]</scope>
</reference>
<evidence type="ECO:0000313" key="2">
    <source>
        <dbReference type="Proteomes" id="UP001057402"/>
    </source>
</evidence>
<protein>
    <submittedName>
        <fullName evidence="1">Uncharacterized protein</fullName>
    </submittedName>
</protein>
<comment type="caution">
    <text evidence="1">The sequence shown here is derived from an EMBL/GenBank/DDBJ whole genome shotgun (WGS) entry which is preliminary data.</text>
</comment>
<sequence length="119" mass="13444">MERFSATSRSYGVEVTAAKNSNANGNHMFVGKSQPRPLDLPRTPVKDAITVAAGTNKKKKKATTTSLFLSAKLWTDPEMKRKRRVAKYKMYSAEGKIKESLKKGIRWIKRKCSRIVHGF</sequence>
<keyword evidence="2" id="KW-1185">Reference proteome</keyword>
<organism evidence="1 2">
    <name type="scientific">Melastoma candidum</name>
    <dbReference type="NCBI Taxonomy" id="119954"/>
    <lineage>
        <taxon>Eukaryota</taxon>
        <taxon>Viridiplantae</taxon>
        <taxon>Streptophyta</taxon>
        <taxon>Embryophyta</taxon>
        <taxon>Tracheophyta</taxon>
        <taxon>Spermatophyta</taxon>
        <taxon>Magnoliopsida</taxon>
        <taxon>eudicotyledons</taxon>
        <taxon>Gunneridae</taxon>
        <taxon>Pentapetalae</taxon>
        <taxon>rosids</taxon>
        <taxon>malvids</taxon>
        <taxon>Myrtales</taxon>
        <taxon>Melastomataceae</taxon>
        <taxon>Melastomatoideae</taxon>
        <taxon>Melastomateae</taxon>
        <taxon>Melastoma</taxon>
    </lineage>
</organism>